<evidence type="ECO:0000313" key="6">
    <source>
        <dbReference type="EMBL" id="AVM87137.1"/>
    </source>
</evidence>
<feature type="compositionally biased region" description="Basic residues" evidence="4">
    <location>
        <begin position="794"/>
        <end position="805"/>
    </location>
</feature>
<evidence type="ECO:0000256" key="4">
    <source>
        <dbReference type="SAM" id="MobiDB-lite"/>
    </source>
</evidence>
<name>A0A2P1GMC1_9VIRU</name>
<feature type="transmembrane region" description="Helical" evidence="5">
    <location>
        <begin position="292"/>
        <end position="310"/>
    </location>
</feature>
<evidence type="ECO:0000256" key="2">
    <source>
        <dbReference type="ARBA" id="ARBA00045910"/>
    </source>
</evidence>
<feature type="region of interest" description="Disordered" evidence="4">
    <location>
        <begin position="12"/>
        <end position="75"/>
    </location>
</feature>
<feature type="transmembrane region" description="Helical" evidence="5">
    <location>
        <begin position="363"/>
        <end position="385"/>
    </location>
</feature>
<dbReference type="GO" id="GO:0016787">
    <property type="term" value="F:hydrolase activity"/>
    <property type="evidence" value="ECO:0007669"/>
    <property type="project" value="UniProtKB-KW"/>
</dbReference>
<evidence type="ECO:0000256" key="3">
    <source>
        <dbReference type="ARBA" id="ARBA00047383"/>
    </source>
</evidence>
<feature type="compositionally biased region" description="Low complexity" evidence="4">
    <location>
        <begin position="21"/>
        <end position="36"/>
    </location>
</feature>
<keyword evidence="5" id="KW-1133">Transmembrane helix</keyword>
<dbReference type="InterPro" id="IPR043504">
    <property type="entry name" value="Peptidase_S1_PA_chymotrypsin"/>
</dbReference>
<comment type="catalytic activity">
    <reaction evidence="3">
        <text>RNA(n) + a ribonucleoside 5'-triphosphate = RNA(n+1) + diphosphate</text>
        <dbReference type="Rhea" id="RHEA:21248"/>
        <dbReference type="Rhea" id="RHEA-COMP:14527"/>
        <dbReference type="Rhea" id="RHEA-COMP:17342"/>
        <dbReference type="ChEBI" id="CHEBI:33019"/>
        <dbReference type="ChEBI" id="CHEBI:61557"/>
        <dbReference type="ChEBI" id="CHEBI:140395"/>
    </reaction>
</comment>
<proteinExistence type="predicted"/>
<sequence length="805" mass="89084">MSLDTTDLQFLQGASPSMSRGPGQSGSSTSTKPTKTAEGESFTAPLTPSVRVTGTTKSGHHTKSSETGAVATGTPLSPFDIVSMDEEVVYHADWFKKGEPNSQSPAILTPETVPASQTQTSWSPLKSDLNAQEIIDFLTPTDGDTRNVSQYEEVSLSRNLSPCSFSNPSYEGIREEWNRVETLSDKNATRAILRARAKRNKANAHDCCFQLPGWCGKSVLRFTIALLVIVVAVLSIGAVWFYAEYAESDFQQKVVTATPTGYLKVDPTQIPDTVVNLFKHVHNKFASALYRWGWFALTSLVLGIVQCYNFKPSVSAFTMPLGGVSMDQTAMLTQAMVPGLGPAFVPYWIIILPATIFFDAYVFQNWLTVATGLSGFVLRITMWWFRIELDFLDQGWWMLVICALPIVFKIMPNMAVAALGYTQKKFFPDGTQDVKQKWTLKGMFAKMFCLPTVPKTGPTFSPNRRQKPESSYGFVPFDYGDESSDEEEEAEEPESKMSQSATIPVSMLCAQGHLVVFDPKGRHVGMATSYGNHLWIPNHVYEMCLGSHVTVAHVEGGRTTTHKQRVIGTVNQPEWDEPMVALDKPEGVKSRKASKLVQGWCFLYAYINKTWNVSVGTFVGSTHQASTDPGTSGSPVLDTNGHLIGMHRAGMVTKNRLMPVAQLAQAEKLILESSEEEGKAAKWKNKNKKTKKGRKARFQLWTSEEYDAYLNAGFTSSQMKQFYDDYVAKYGYVGGAYYDPGEDGEYESITGGGVIIFIDDDGDFDIEDFKNSLAAEILKAKPEGSKNSSAPHTRGAKKPRGYRRR</sequence>
<feature type="compositionally biased region" description="Acidic residues" evidence="4">
    <location>
        <begin position="480"/>
        <end position="492"/>
    </location>
</feature>
<dbReference type="EMBL" id="MG599882">
    <property type="protein sequence ID" value="AVM87137.1"/>
    <property type="molecule type" value="Genomic_RNA"/>
</dbReference>
<accession>A0A2P1GMC1</accession>
<evidence type="ECO:0000256" key="5">
    <source>
        <dbReference type="SAM" id="Phobius"/>
    </source>
</evidence>
<feature type="transmembrane region" description="Helical" evidence="5">
    <location>
        <begin position="397"/>
        <end position="421"/>
    </location>
</feature>
<keyword evidence="5" id="KW-0472">Membrane</keyword>
<feature type="region of interest" description="Disordered" evidence="4">
    <location>
        <begin position="480"/>
        <end position="501"/>
    </location>
</feature>
<feature type="compositionally biased region" description="Polar residues" evidence="4">
    <location>
        <begin position="44"/>
        <end position="57"/>
    </location>
</feature>
<evidence type="ECO:0000256" key="1">
    <source>
        <dbReference type="ARBA" id="ARBA00022801"/>
    </source>
</evidence>
<dbReference type="Gene3D" id="2.40.10.10">
    <property type="entry name" value="Trypsin-like serine proteases"/>
    <property type="match status" value="1"/>
</dbReference>
<protein>
    <submittedName>
        <fullName evidence="6">ORF1a</fullName>
    </submittedName>
</protein>
<organism evidence="6">
    <name type="scientific">Wenling banjofish astrovirus</name>
    <dbReference type="NCBI Taxonomy" id="2116415"/>
    <lineage>
        <taxon>Viruses</taxon>
        <taxon>Riboviria</taxon>
        <taxon>Orthornavirae</taxon>
        <taxon>Pisuviricota</taxon>
        <taxon>Stelpaviricetes</taxon>
        <taxon>Stellavirales</taxon>
        <taxon>Astroviridae</taxon>
    </lineage>
</organism>
<feature type="region of interest" description="Disordered" evidence="4">
    <location>
        <begin position="781"/>
        <end position="805"/>
    </location>
</feature>
<reference evidence="6" key="1">
    <citation type="journal article" date="2018" name="Nature">
        <title>The evolutionary history of vertebrate RNA viruses.</title>
        <authorList>
            <person name="Shi M."/>
            <person name="Lin X.D."/>
            <person name="Chen X."/>
            <person name="Tian J.H."/>
            <person name="Chen L.J."/>
            <person name="Li K."/>
            <person name="Wang W."/>
            <person name="Eden J.S."/>
            <person name="Shen J.J."/>
            <person name="Liu L."/>
            <person name="Holmes E.C."/>
            <person name="Zhang Y.Z."/>
        </authorList>
    </citation>
    <scope>NUCLEOTIDE SEQUENCE</scope>
    <source>
        <strain evidence="6">LXMC75461</strain>
    </source>
</reference>
<comment type="function">
    <text evidence="2">Responsible for the cleavage of the polyprotein into functional products.</text>
</comment>
<dbReference type="InterPro" id="IPR009003">
    <property type="entry name" value="Peptidase_S1_PA"/>
</dbReference>
<feature type="transmembrane region" description="Helical" evidence="5">
    <location>
        <begin position="219"/>
        <end position="243"/>
    </location>
</feature>
<feature type="transmembrane region" description="Helical" evidence="5">
    <location>
        <begin position="331"/>
        <end position="351"/>
    </location>
</feature>
<dbReference type="SUPFAM" id="SSF50494">
    <property type="entry name" value="Trypsin-like serine proteases"/>
    <property type="match status" value="1"/>
</dbReference>
<keyword evidence="1" id="KW-0378">Hydrolase</keyword>
<keyword evidence="5" id="KW-0812">Transmembrane</keyword>